<gene>
    <name evidence="1" type="ORF">OUO13_14290</name>
</gene>
<name>A0A9X3EF05_9GAMM</name>
<dbReference type="Proteomes" id="UP001150830">
    <property type="component" value="Unassembled WGS sequence"/>
</dbReference>
<reference evidence="1" key="1">
    <citation type="submission" date="2022-11" db="EMBL/GenBank/DDBJ databases">
        <title>Parathalassolutuus dongxingensis gen. nov., sp. nov., a novel member of family Oceanospirillaceae isolated from a coastal shrimp pond in Guangxi, China.</title>
        <authorList>
            <person name="Chen H."/>
        </authorList>
    </citation>
    <scope>NUCLEOTIDE SEQUENCE</scope>
    <source>
        <strain evidence="1">G-43</strain>
    </source>
</reference>
<dbReference type="AlphaFoldDB" id="A0A9X3EF05"/>
<evidence type="ECO:0000313" key="2">
    <source>
        <dbReference type="Proteomes" id="UP001150830"/>
    </source>
</evidence>
<evidence type="ECO:0000313" key="1">
    <source>
        <dbReference type="EMBL" id="MCY0966362.1"/>
    </source>
</evidence>
<organism evidence="1 2">
    <name type="scientific">Parathalassolituus penaei</name>
    <dbReference type="NCBI Taxonomy" id="2997323"/>
    <lineage>
        <taxon>Bacteria</taxon>
        <taxon>Pseudomonadati</taxon>
        <taxon>Pseudomonadota</taxon>
        <taxon>Gammaproteobacteria</taxon>
        <taxon>Oceanospirillales</taxon>
        <taxon>Oceanospirillaceae</taxon>
        <taxon>Parathalassolituus</taxon>
    </lineage>
</organism>
<sequence length="352" mass="39472">MPNSIYFASTILHLYAAAVIAAERPNEQAHLIFMDQPEGKPYPLFDIVKDWPESPFVSVRLFYGRFPGLLNKLKKRKLLFQQLQQVVTQLRPTNIFVGNDRRIEFQFSMNVATELGCNPIGHYMDEGTFTYIGRKASSGFADAVFDNAVKKLSYGNWWKNPPTVGGSDWITHVHVAFSEQIHPLLRDKKVHPLNAAGFTSPAMLSLSSAIMAYYGFDPASLRQIDVLFTLPHESLFEKNPDYRQQVLSYIQRLSAEGKHVAAKYHPRNSGPDILQLAKDGVQLLPADISFEAMLPHLPALCAIWGDVSSTLLIAKWLRQELAVYSMPSTGTSEFGELFRALGIQPVRSTASD</sequence>
<proteinExistence type="predicted"/>
<accession>A0A9X3EF05</accession>
<keyword evidence="2" id="KW-1185">Reference proteome</keyword>
<dbReference type="EMBL" id="JAPNOA010000039">
    <property type="protein sequence ID" value="MCY0966362.1"/>
    <property type="molecule type" value="Genomic_DNA"/>
</dbReference>
<comment type="caution">
    <text evidence="1">The sequence shown here is derived from an EMBL/GenBank/DDBJ whole genome shotgun (WGS) entry which is preliminary data.</text>
</comment>
<dbReference type="RefSeq" id="WP_283174570.1">
    <property type="nucleotide sequence ID" value="NZ_JAPNOA010000039.1"/>
</dbReference>
<protein>
    <submittedName>
        <fullName evidence="1">Polysialyltransferase family glycosyltransferase</fullName>
    </submittedName>
</protein>